<gene>
    <name evidence="2" type="ORF">DIZ80_00915</name>
</gene>
<dbReference type="Proteomes" id="UP000254266">
    <property type="component" value="Unassembled WGS sequence"/>
</dbReference>
<feature type="signal peptide" evidence="1">
    <location>
        <begin position="1"/>
        <end position="21"/>
    </location>
</feature>
<sequence length="122" mass="13851">MKLISAFVVSLILLIPALTFAAPPKTIDGVTTIHLTEYNGYFSSPETLVKLKPGKYKFIIKNKSGKLVGFWLQDAKSHKFLDKFPIEKDETRTTDVVNITENGFRYRCPINPTPWYDVGVEK</sequence>
<evidence type="ECO:0008006" key="4">
    <source>
        <dbReference type="Google" id="ProtNLM"/>
    </source>
</evidence>
<organism evidence="2 3">
    <name type="scientific">endosymbiont of Galathealinum brachiosum</name>
    <dbReference type="NCBI Taxonomy" id="2200906"/>
    <lineage>
        <taxon>Bacteria</taxon>
        <taxon>Pseudomonadati</taxon>
        <taxon>Pseudomonadota</taxon>
        <taxon>Gammaproteobacteria</taxon>
        <taxon>sulfur-oxidizing symbionts</taxon>
    </lineage>
</organism>
<feature type="chain" id="PRO_5016892990" description="EfeO-type cupredoxin-like domain-containing protein" evidence="1">
    <location>
        <begin position="22"/>
        <end position="122"/>
    </location>
</feature>
<evidence type="ECO:0000256" key="1">
    <source>
        <dbReference type="SAM" id="SignalP"/>
    </source>
</evidence>
<comment type="caution">
    <text evidence="2">The sequence shown here is derived from an EMBL/GenBank/DDBJ whole genome shotgun (WGS) entry which is preliminary data.</text>
</comment>
<dbReference type="AlphaFoldDB" id="A0A370DMC7"/>
<evidence type="ECO:0000313" key="2">
    <source>
        <dbReference type="EMBL" id="RDH86062.1"/>
    </source>
</evidence>
<keyword evidence="3" id="KW-1185">Reference proteome</keyword>
<proteinExistence type="predicted"/>
<evidence type="ECO:0000313" key="3">
    <source>
        <dbReference type="Proteomes" id="UP000254266"/>
    </source>
</evidence>
<protein>
    <recommendedName>
        <fullName evidence="4">EfeO-type cupredoxin-like domain-containing protein</fullName>
    </recommendedName>
</protein>
<accession>A0A370DMC7</accession>
<dbReference type="EMBL" id="QFXC01000002">
    <property type="protein sequence ID" value="RDH86062.1"/>
    <property type="molecule type" value="Genomic_DNA"/>
</dbReference>
<name>A0A370DMC7_9GAMM</name>
<reference evidence="2 3" key="1">
    <citation type="journal article" date="2018" name="ISME J.">
        <title>Endosymbiont genomes yield clues of tubeworm success.</title>
        <authorList>
            <person name="Li Y."/>
            <person name="Liles M.R."/>
            <person name="Halanych K.M."/>
        </authorList>
    </citation>
    <scope>NUCLEOTIDE SEQUENCE [LARGE SCALE GENOMIC DNA]</scope>
    <source>
        <strain evidence="2">A1464</strain>
    </source>
</reference>
<keyword evidence="1" id="KW-0732">Signal</keyword>